<proteinExistence type="predicted"/>
<reference evidence="1 2" key="1">
    <citation type="submission" date="2014-01" db="EMBL/GenBank/DDBJ databases">
        <title>Complete genome sequence of ionizing-radiation resistance bacterium Hymenobacter swuensis DY53.</title>
        <authorList>
            <person name="Jung J.-H."/>
            <person name="Jeong S.-W."/>
            <person name="Joe M.-H."/>
            <person name="Cho y.-j."/>
            <person name="Kim M.-K."/>
            <person name="Lim S.-Y."/>
        </authorList>
    </citation>
    <scope>NUCLEOTIDE SEQUENCE [LARGE SCALE GENOMIC DNA]</scope>
    <source>
        <strain evidence="1 2">DY53</strain>
    </source>
</reference>
<dbReference type="PATRIC" id="fig|1227739.3.peg.1560"/>
<dbReference type="KEGG" id="hsw:Hsw_1323"/>
<name>W8EWJ8_9BACT</name>
<dbReference type="HOGENOM" id="CLU_3217270_0_0_10"/>
<evidence type="ECO:0000313" key="1">
    <source>
        <dbReference type="EMBL" id="AHJ96918.1"/>
    </source>
</evidence>
<dbReference type="AlphaFoldDB" id="W8EWJ8"/>
<dbReference type="Proteomes" id="UP000019423">
    <property type="component" value="Chromosome"/>
</dbReference>
<accession>W8EWJ8</accession>
<protein>
    <submittedName>
        <fullName evidence="1">Uncharacterized protein</fullName>
    </submittedName>
</protein>
<gene>
    <name evidence="1" type="ORF">Hsw_1323</name>
</gene>
<evidence type="ECO:0000313" key="2">
    <source>
        <dbReference type="Proteomes" id="UP000019423"/>
    </source>
</evidence>
<sequence>MLSVPDDLTSLLPAQLRPIRRSGNVLSVVAQAQLSGGRIRQPAN</sequence>
<dbReference type="RefSeq" id="WP_262489410.1">
    <property type="nucleotide sequence ID" value="NZ_CP007145.1"/>
</dbReference>
<dbReference type="EMBL" id="CP007145">
    <property type="protein sequence ID" value="AHJ96918.1"/>
    <property type="molecule type" value="Genomic_DNA"/>
</dbReference>
<dbReference type="STRING" id="1227739.Hsw_1323"/>
<keyword evidence="2" id="KW-1185">Reference proteome</keyword>
<organism evidence="1 2">
    <name type="scientific">Hymenobacter swuensis DY53</name>
    <dbReference type="NCBI Taxonomy" id="1227739"/>
    <lineage>
        <taxon>Bacteria</taxon>
        <taxon>Pseudomonadati</taxon>
        <taxon>Bacteroidota</taxon>
        <taxon>Cytophagia</taxon>
        <taxon>Cytophagales</taxon>
        <taxon>Hymenobacteraceae</taxon>
        <taxon>Hymenobacter</taxon>
    </lineage>
</organism>